<dbReference type="GO" id="GO:0006427">
    <property type="term" value="P:histidyl-tRNA aminoacylation"/>
    <property type="evidence" value="ECO:0007669"/>
    <property type="project" value="TreeGrafter"/>
</dbReference>
<dbReference type="EMBL" id="CAJOBI010153829">
    <property type="protein sequence ID" value="CAF4822563.1"/>
    <property type="molecule type" value="Genomic_DNA"/>
</dbReference>
<feature type="domain" description="Class II Histidinyl-tRNA synthetase (HisRS)-like catalytic core" evidence="1">
    <location>
        <begin position="3"/>
        <end position="52"/>
    </location>
</feature>
<protein>
    <recommendedName>
        <fullName evidence="1">Class II Histidinyl-tRNA synthetase (HisRS)-like catalytic core domain-containing protein</fullName>
    </recommendedName>
</protein>
<dbReference type="GO" id="GO:0004821">
    <property type="term" value="F:histidine-tRNA ligase activity"/>
    <property type="evidence" value="ECO:0007669"/>
    <property type="project" value="TreeGrafter"/>
</dbReference>
<dbReference type="GO" id="GO:0005829">
    <property type="term" value="C:cytosol"/>
    <property type="evidence" value="ECO:0007669"/>
    <property type="project" value="TreeGrafter"/>
</dbReference>
<name>A0A8S3BJ25_9BILA</name>
<dbReference type="SUPFAM" id="SSF55681">
    <property type="entry name" value="Class II aaRS and biotin synthetases"/>
    <property type="match status" value="1"/>
</dbReference>
<evidence type="ECO:0000259" key="1">
    <source>
        <dbReference type="Pfam" id="PF13393"/>
    </source>
</evidence>
<evidence type="ECO:0000313" key="3">
    <source>
        <dbReference type="Proteomes" id="UP000676336"/>
    </source>
</evidence>
<dbReference type="GO" id="GO:0032543">
    <property type="term" value="P:mitochondrial translation"/>
    <property type="evidence" value="ECO:0007669"/>
    <property type="project" value="TreeGrafter"/>
</dbReference>
<feature type="non-terminal residue" evidence="2">
    <location>
        <position position="52"/>
    </location>
</feature>
<dbReference type="AlphaFoldDB" id="A0A8S3BJ25"/>
<dbReference type="PANTHER" id="PTHR11476">
    <property type="entry name" value="HISTIDYL-TRNA SYNTHETASE"/>
    <property type="match status" value="1"/>
</dbReference>
<evidence type="ECO:0000313" key="2">
    <source>
        <dbReference type="EMBL" id="CAF4822563.1"/>
    </source>
</evidence>
<organism evidence="2 3">
    <name type="scientific">Rotaria magnacalcarata</name>
    <dbReference type="NCBI Taxonomy" id="392030"/>
    <lineage>
        <taxon>Eukaryota</taxon>
        <taxon>Metazoa</taxon>
        <taxon>Spiralia</taxon>
        <taxon>Gnathifera</taxon>
        <taxon>Rotifera</taxon>
        <taxon>Eurotatoria</taxon>
        <taxon>Bdelloidea</taxon>
        <taxon>Philodinida</taxon>
        <taxon>Philodinidae</taxon>
        <taxon>Rotaria</taxon>
    </lineage>
</organism>
<dbReference type="Proteomes" id="UP000676336">
    <property type="component" value="Unassembled WGS sequence"/>
</dbReference>
<dbReference type="InterPro" id="IPR041715">
    <property type="entry name" value="HisRS-like_core"/>
</dbReference>
<dbReference type="GO" id="GO:0005739">
    <property type="term" value="C:mitochondrion"/>
    <property type="evidence" value="ECO:0007669"/>
    <property type="project" value="TreeGrafter"/>
</dbReference>
<sequence>MDKITFDLKLARGLDYYTGVIFEAVLTKYQYDPQLGEDQVAVGSVAGGGRYD</sequence>
<reference evidence="2" key="1">
    <citation type="submission" date="2021-02" db="EMBL/GenBank/DDBJ databases">
        <authorList>
            <person name="Nowell W R."/>
        </authorList>
    </citation>
    <scope>NUCLEOTIDE SEQUENCE</scope>
</reference>
<dbReference type="Gene3D" id="3.30.930.10">
    <property type="entry name" value="Bira Bifunctional Protein, Domain 2"/>
    <property type="match status" value="1"/>
</dbReference>
<gene>
    <name evidence="2" type="ORF">SMN809_LOCUS48106</name>
</gene>
<dbReference type="PANTHER" id="PTHR11476:SF7">
    <property type="entry name" value="HISTIDINE--TRNA LIGASE"/>
    <property type="match status" value="1"/>
</dbReference>
<dbReference type="Pfam" id="PF13393">
    <property type="entry name" value="tRNA-synt_His"/>
    <property type="match status" value="1"/>
</dbReference>
<dbReference type="InterPro" id="IPR045864">
    <property type="entry name" value="aa-tRNA-synth_II/BPL/LPL"/>
</dbReference>
<comment type="caution">
    <text evidence="2">The sequence shown here is derived from an EMBL/GenBank/DDBJ whole genome shotgun (WGS) entry which is preliminary data.</text>
</comment>
<proteinExistence type="predicted"/>
<dbReference type="GO" id="GO:0003723">
    <property type="term" value="F:RNA binding"/>
    <property type="evidence" value="ECO:0007669"/>
    <property type="project" value="TreeGrafter"/>
</dbReference>
<accession>A0A8S3BJ25</accession>